<dbReference type="InterPro" id="IPR007159">
    <property type="entry name" value="SpoVT-AbrB_dom"/>
</dbReference>
<evidence type="ECO:0000313" key="4">
    <source>
        <dbReference type="Proteomes" id="UP000292085"/>
    </source>
</evidence>
<dbReference type="Proteomes" id="UP000292085">
    <property type="component" value="Unassembled WGS sequence"/>
</dbReference>
<dbReference type="SUPFAM" id="SSF89447">
    <property type="entry name" value="AbrB/MazE/MraZ-like"/>
    <property type="match status" value="1"/>
</dbReference>
<dbReference type="OrthoDB" id="9809003at2"/>
<dbReference type="Gene3D" id="2.10.260.10">
    <property type="match status" value="1"/>
</dbReference>
<dbReference type="Pfam" id="PF04014">
    <property type="entry name" value="MazE_antitoxin"/>
    <property type="match status" value="1"/>
</dbReference>
<dbReference type="SMART" id="SM00966">
    <property type="entry name" value="SpoVT_AbrB"/>
    <property type="match status" value="1"/>
</dbReference>
<reference evidence="3 4" key="1">
    <citation type="submission" date="2019-02" db="EMBL/GenBank/DDBJ databases">
        <authorList>
            <person name="Li Y."/>
        </authorList>
    </citation>
    <scope>NUCLEOTIDE SEQUENCE [LARGE SCALE GENOMIC DNA]</scope>
    <source>
        <strain evidence="3 4">3-7</strain>
    </source>
</reference>
<dbReference type="PROSITE" id="PS51740">
    <property type="entry name" value="SPOVT_ABRB"/>
    <property type="match status" value="1"/>
</dbReference>
<organism evidence="3 4">
    <name type="scientific">Sphingomonas populi</name>
    <dbReference type="NCBI Taxonomy" id="2484750"/>
    <lineage>
        <taxon>Bacteria</taxon>
        <taxon>Pseudomonadati</taxon>
        <taxon>Pseudomonadota</taxon>
        <taxon>Alphaproteobacteria</taxon>
        <taxon>Sphingomonadales</taxon>
        <taxon>Sphingomonadaceae</taxon>
        <taxon>Sphingomonas</taxon>
    </lineage>
</organism>
<evidence type="ECO:0000313" key="3">
    <source>
        <dbReference type="EMBL" id="RZF66144.1"/>
    </source>
</evidence>
<proteinExistence type="predicted"/>
<keyword evidence="1 3" id="KW-0238">DNA-binding</keyword>
<dbReference type="EMBL" id="SGIS01000002">
    <property type="protein sequence ID" value="RZF66144.1"/>
    <property type="molecule type" value="Genomic_DNA"/>
</dbReference>
<dbReference type="RefSeq" id="WP_130154992.1">
    <property type="nucleotide sequence ID" value="NZ_SGIS01000002.1"/>
</dbReference>
<keyword evidence="4" id="KW-1185">Reference proteome</keyword>
<dbReference type="NCBIfam" id="TIGR01439">
    <property type="entry name" value="lp_hng_hel_AbrB"/>
    <property type="match status" value="1"/>
</dbReference>
<dbReference type="GO" id="GO:0003677">
    <property type="term" value="F:DNA binding"/>
    <property type="evidence" value="ECO:0007669"/>
    <property type="project" value="UniProtKB-UniRule"/>
</dbReference>
<evidence type="ECO:0000256" key="1">
    <source>
        <dbReference type="PROSITE-ProRule" id="PRU01076"/>
    </source>
</evidence>
<comment type="caution">
    <text evidence="3">The sequence shown here is derived from an EMBL/GenBank/DDBJ whole genome shotgun (WGS) entry which is preliminary data.</text>
</comment>
<feature type="domain" description="SpoVT-AbrB" evidence="2">
    <location>
        <begin position="9"/>
        <end position="55"/>
    </location>
</feature>
<dbReference type="InterPro" id="IPR037914">
    <property type="entry name" value="SpoVT-AbrB_sf"/>
</dbReference>
<protein>
    <submittedName>
        <fullName evidence="3">AbrB/MazE/SpoVT family DNA-binding domain-containing protein</fullName>
    </submittedName>
</protein>
<accession>A0A4Q6Y7X6</accession>
<dbReference type="AlphaFoldDB" id="A0A4Q6Y7X6"/>
<gene>
    <name evidence="3" type="ORF">EWE75_01810</name>
</gene>
<evidence type="ECO:0000259" key="2">
    <source>
        <dbReference type="PROSITE" id="PS51740"/>
    </source>
</evidence>
<sequence length="99" mass="10824">MNAHAPVDPVETNMTSKGQVLIPKALRERAGLVPNGPVRVGLNDRGEVIIVPPERAETPEERVARVAAAIEAIAGKFKTGFASTDDYMDEIRPWRHDPL</sequence>
<name>A0A4Q6Y7X6_9SPHN</name>